<dbReference type="SUPFAM" id="SSF50630">
    <property type="entry name" value="Acid proteases"/>
    <property type="match status" value="1"/>
</dbReference>
<name>A0A6A6N1H4_HEVBR</name>
<evidence type="ECO:0000256" key="1">
    <source>
        <dbReference type="SAM" id="MobiDB-lite"/>
    </source>
</evidence>
<sequence length="183" mass="20711">MRQIVKELKTALVIAESLDDYSTNTSKRKFDSSPSLDNRPKWGKTSSGGVNKDYSPFEGTKRCIKCFTSNSRRRERPQRKGTKEDDSTPSMVGAIRFLGAMKKQKHKPSTEKGLIYVDLWINGKAARALVDTRATDNFIANMAALQFQLNMQEDRGKIKAVNSKATNIMEWLAEYLVNGVLEW</sequence>
<dbReference type="EMBL" id="JAAGAX010000003">
    <property type="protein sequence ID" value="KAF2319184.1"/>
    <property type="molecule type" value="Genomic_DNA"/>
</dbReference>
<protein>
    <recommendedName>
        <fullName evidence="4">Aspartic peptidase DDI1-type domain-containing protein</fullName>
    </recommendedName>
</protein>
<reference evidence="2 3" key="1">
    <citation type="journal article" date="2020" name="Mol. Plant">
        <title>The Chromosome-Based Rubber Tree Genome Provides New Insights into Spurge Genome Evolution and Rubber Biosynthesis.</title>
        <authorList>
            <person name="Liu J."/>
            <person name="Shi C."/>
            <person name="Shi C.C."/>
            <person name="Li W."/>
            <person name="Zhang Q.J."/>
            <person name="Zhang Y."/>
            <person name="Li K."/>
            <person name="Lu H.F."/>
            <person name="Shi C."/>
            <person name="Zhu S.T."/>
            <person name="Xiao Z.Y."/>
            <person name="Nan H."/>
            <person name="Yue Y."/>
            <person name="Zhu X.G."/>
            <person name="Wu Y."/>
            <person name="Hong X.N."/>
            <person name="Fan G.Y."/>
            <person name="Tong Y."/>
            <person name="Zhang D."/>
            <person name="Mao C.L."/>
            <person name="Liu Y.L."/>
            <person name="Hao S.J."/>
            <person name="Liu W.Q."/>
            <person name="Lv M.Q."/>
            <person name="Zhang H.B."/>
            <person name="Liu Y."/>
            <person name="Hu-Tang G.R."/>
            <person name="Wang J.P."/>
            <person name="Wang J.H."/>
            <person name="Sun Y.H."/>
            <person name="Ni S.B."/>
            <person name="Chen W.B."/>
            <person name="Zhang X.C."/>
            <person name="Jiao Y.N."/>
            <person name="Eichler E.E."/>
            <person name="Li G.H."/>
            <person name="Liu X."/>
            <person name="Gao L.Z."/>
        </authorList>
    </citation>
    <scope>NUCLEOTIDE SEQUENCE [LARGE SCALE GENOMIC DNA]</scope>
    <source>
        <strain evidence="3">cv. GT1</strain>
        <tissue evidence="2">Leaf</tissue>
    </source>
</reference>
<dbReference type="Gene3D" id="2.40.70.10">
    <property type="entry name" value="Acid Proteases"/>
    <property type="match status" value="1"/>
</dbReference>
<evidence type="ECO:0000313" key="3">
    <source>
        <dbReference type="Proteomes" id="UP000467840"/>
    </source>
</evidence>
<dbReference type="InterPro" id="IPR021109">
    <property type="entry name" value="Peptidase_aspartic_dom_sf"/>
</dbReference>
<organism evidence="2 3">
    <name type="scientific">Hevea brasiliensis</name>
    <name type="common">Para rubber tree</name>
    <name type="synonym">Siphonia brasiliensis</name>
    <dbReference type="NCBI Taxonomy" id="3981"/>
    <lineage>
        <taxon>Eukaryota</taxon>
        <taxon>Viridiplantae</taxon>
        <taxon>Streptophyta</taxon>
        <taxon>Embryophyta</taxon>
        <taxon>Tracheophyta</taxon>
        <taxon>Spermatophyta</taxon>
        <taxon>Magnoliopsida</taxon>
        <taxon>eudicotyledons</taxon>
        <taxon>Gunneridae</taxon>
        <taxon>Pentapetalae</taxon>
        <taxon>rosids</taxon>
        <taxon>fabids</taxon>
        <taxon>Malpighiales</taxon>
        <taxon>Euphorbiaceae</taxon>
        <taxon>Crotonoideae</taxon>
        <taxon>Micrandreae</taxon>
        <taxon>Hevea</taxon>
    </lineage>
</organism>
<accession>A0A6A6N1H4</accession>
<evidence type="ECO:0000313" key="2">
    <source>
        <dbReference type="EMBL" id="KAF2319184.1"/>
    </source>
</evidence>
<keyword evidence="3" id="KW-1185">Reference proteome</keyword>
<gene>
    <name evidence="2" type="ORF">GH714_013828</name>
</gene>
<comment type="caution">
    <text evidence="2">The sequence shown here is derived from an EMBL/GenBank/DDBJ whole genome shotgun (WGS) entry which is preliminary data.</text>
</comment>
<feature type="region of interest" description="Disordered" evidence="1">
    <location>
        <begin position="23"/>
        <end position="50"/>
    </location>
</feature>
<dbReference type="Proteomes" id="UP000467840">
    <property type="component" value="Chromosome 10"/>
</dbReference>
<feature type="region of interest" description="Disordered" evidence="1">
    <location>
        <begin position="68"/>
        <end position="89"/>
    </location>
</feature>
<evidence type="ECO:0008006" key="4">
    <source>
        <dbReference type="Google" id="ProtNLM"/>
    </source>
</evidence>
<feature type="compositionally biased region" description="Basic residues" evidence="1">
    <location>
        <begin position="71"/>
        <end position="80"/>
    </location>
</feature>
<dbReference type="AlphaFoldDB" id="A0A6A6N1H4"/>
<proteinExistence type="predicted"/>